<evidence type="ECO:0000313" key="3">
    <source>
        <dbReference type="EMBL" id="AMU92610.1"/>
    </source>
</evidence>
<dbReference type="KEGG" id="smaz:LH19_26605"/>
<reference evidence="4" key="1">
    <citation type="submission" date="2015-11" db="EMBL/GenBank/DDBJ databases">
        <title>Complete genome sequence of a polyethylene-glycol degrader Sphingopyxis macrogoltabida 203N (NBRC 111659).</title>
        <authorList>
            <person name="Yoshiyuki O."/>
            <person name="Shouta N."/>
            <person name="Nagata Y."/>
            <person name="Numata M."/>
            <person name="Tsuchikane K."/>
            <person name="Hosoyama A."/>
            <person name="Yamazoe A."/>
            <person name="Tsuda M."/>
            <person name="Fujita N."/>
            <person name="Kawai F."/>
        </authorList>
    </citation>
    <scope>NUCLEOTIDE SEQUENCE [LARGE SCALE GENOMIC DNA]</scope>
    <source>
        <strain evidence="4">203N</strain>
        <plasmid evidence="4">unnamed1</plasmid>
    </source>
</reference>
<dbReference type="EMBL" id="CP013345">
    <property type="protein sequence ID" value="AMU92610.1"/>
    <property type="molecule type" value="Genomic_DNA"/>
</dbReference>
<keyword evidence="1" id="KW-0456">Lyase</keyword>
<organism evidence="3 4">
    <name type="scientific">Sphingopyxis macrogoltabida</name>
    <name type="common">Sphingomonas macrogoltabidus</name>
    <dbReference type="NCBI Taxonomy" id="33050"/>
    <lineage>
        <taxon>Bacteria</taxon>
        <taxon>Pseudomonadati</taxon>
        <taxon>Pseudomonadota</taxon>
        <taxon>Alphaproteobacteria</taxon>
        <taxon>Sphingomonadales</taxon>
        <taxon>Sphingomonadaceae</taxon>
        <taxon>Sphingopyxis</taxon>
    </lineage>
</organism>
<reference evidence="3 4" key="2">
    <citation type="journal article" date="2016" name="Genome Announc.">
        <title>Complete Genome Sequence of Sphingopyxis macrogoltabida Strain 203N (NBRC 111659), a Polyethylene Glycol Degrader.</title>
        <authorList>
            <person name="Ohtsubo Y."/>
            <person name="Nonoyama S."/>
            <person name="Nagata Y."/>
            <person name="Numata M."/>
            <person name="Tsuchikane K."/>
            <person name="Hosoyama A."/>
            <person name="Yamazoe A."/>
            <person name="Tsuda M."/>
            <person name="Fujita N."/>
            <person name="Kawai F."/>
        </authorList>
    </citation>
    <scope>NUCLEOTIDE SEQUENCE [LARGE SCALE GENOMIC DNA]</scope>
    <source>
        <strain evidence="3 4">203N</strain>
    </source>
</reference>
<keyword evidence="3" id="KW-0614">Plasmid</keyword>
<evidence type="ECO:0000259" key="2">
    <source>
        <dbReference type="Pfam" id="PF04909"/>
    </source>
</evidence>
<dbReference type="GO" id="GO:0016787">
    <property type="term" value="F:hydrolase activity"/>
    <property type="evidence" value="ECO:0007669"/>
    <property type="project" value="UniProtKB-KW"/>
</dbReference>
<name>A0AAC9FHK6_SPHMC</name>
<dbReference type="PANTHER" id="PTHR21240:SF28">
    <property type="entry name" value="ISO-OROTATE DECARBOXYLASE (EUROFUNG)"/>
    <property type="match status" value="1"/>
</dbReference>
<evidence type="ECO:0000256" key="1">
    <source>
        <dbReference type="ARBA" id="ARBA00023239"/>
    </source>
</evidence>
<dbReference type="InterPro" id="IPR032466">
    <property type="entry name" value="Metal_Hydrolase"/>
</dbReference>
<dbReference type="InterPro" id="IPR032465">
    <property type="entry name" value="ACMSD"/>
</dbReference>
<sequence>MTKENADVVFDADQHYYEPVDAFTRHLPKGWGPRTVQRADVGGKVRLLVAGKINMTVNNPTFDPIVKPGAMTEYFRGNPQKKTLDQCLAEREPIPASYRDPVARLKIMDAQDVKYVWMLPTLGMAYEEGMQEDPVAAAVAFHAFNEWLLDDWGFVHSGRIFSSPYLAMGDVDAAVREVDWMLEKGAKVIVVRPSAVYTKDGWKSPGNPMFDPIWARIEEAGVVLVPHVAEVGGFGLDRYAPYDPNIIGEGASPLQASVGHERPIMNYLAALVCDRLFERFPNLHIASIENGAEFLPGLLKGLHRASFLIPDYFKGDPVEMFKRNVWVAPFWEDNIDEAIELIGADRVLFGSDWPHPEGMLNPRDFEHEIGPDNLPSVNRKIMFENAAYLTGIG</sequence>
<dbReference type="GO" id="GO:0016831">
    <property type="term" value="F:carboxy-lyase activity"/>
    <property type="evidence" value="ECO:0007669"/>
    <property type="project" value="InterPro"/>
</dbReference>
<dbReference type="PANTHER" id="PTHR21240">
    <property type="entry name" value="2-AMINO-3-CARBOXYLMUCONATE-6-SEMIALDEHYDE DECARBOXYLASE"/>
    <property type="match status" value="1"/>
</dbReference>
<dbReference type="SUPFAM" id="SSF51556">
    <property type="entry name" value="Metallo-dependent hydrolases"/>
    <property type="match status" value="1"/>
</dbReference>
<dbReference type="Proteomes" id="UP000076088">
    <property type="component" value="Plasmid unnamed1"/>
</dbReference>
<dbReference type="AlphaFoldDB" id="A0AAC9FHK6"/>
<gene>
    <name evidence="3" type="ORF">ATM17_30590</name>
</gene>
<dbReference type="RefSeq" id="WP_054735409.1">
    <property type="nucleotide sequence ID" value="NZ_CP009430.1"/>
</dbReference>
<protein>
    <submittedName>
        <fullName evidence="3">Metal-dependent hydrolase</fullName>
    </submittedName>
</protein>
<evidence type="ECO:0000313" key="4">
    <source>
        <dbReference type="Proteomes" id="UP000076088"/>
    </source>
</evidence>
<proteinExistence type="predicted"/>
<dbReference type="InterPro" id="IPR006680">
    <property type="entry name" value="Amidohydro-rel"/>
</dbReference>
<keyword evidence="3" id="KW-0378">Hydrolase</keyword>
<accession>A0AAC9FHK6</accession>
<feature type="domain" description="Amidohydrolase-related" evidence="2">
    <location>
        <begin position="99"/>
        <end position="387"/>
    </location>
</feature>
<dbReference type="Pfam" id="PF04909">
    <property type="entry name" value="Amidohydro_2"/>
    <property type="match status" value="1"/>
</dbReference>
<geneLocation type="plasmid" evidence="3 4">
    <name>unnamed1</name>
</geneLocation>
<dbReference type="GO" id="GO:0019748">
    <property type="term" value="P:secondary metabolic process"/>
    <property type="evidence" value="ECO:0007669"/>
    <property type="project" value="TreeGrafter"/>
</dbReference>
<dbReference type="Gene3D" id="3.20.20.140">
    <property type="entry name" value="Metal-dependent hydrolases"/>
    <property type="match status" value="1"/>
</dbReference>
<keyword evidence="4" id="KW-1185">Reference proteome</keyword>
<dbReference type="GO" id="GO:0005737">
    <property type="term" value="C:cytoplasm"/>
    <property type="evidence" value="ECO:0007669"/>
    <property type="project" value="TreeGrafter"/>
</dbReference>